<evidence type="ECO:0000313" key="5">
    <source>
        <dbReference type="Proteomes" id="UP000077755"/>
    </source>
</evidence>
<keyword evidence="2" id="KW-0804">Transcription</keyword>
<evidence type="ECO:0000256" key="2">
    <source>
        <dbReference type="ARBA" id="ARBA00023163"/>
    </source>
</evidence>
<feature type="region of interest" description="SAW" evidence="3">
    <location>
        <begin position="686"/>
        <end position="761"/>
    </location>
</feature>
<accession>A0AAF1BBL4</accession>
<protein>
    <recommendedName>
        <fullName evidence="6">Scarecrow-like protein 9</fullName>
    </recommendedName>
</protein>
<keyword evidence="5" id="KW-1185">Reference proteome</keyword>
<proteinExistence type="inferred from homology"/>
<name>A0AAF1BBL4_DAUCS</name>
<dbReference type="EMBL" id="CP093350">
    <property type="protein sequence ID" value="WOH11092.1"/>
    <property type="molecule type" value="Genomic_DNA"/>
</dbReference>
<evidence type="ECO:0000256" key="1">
    <source>
        <dbReference type="ARBA" id="ARBA00023015"/>
    </source>
</evidence>
<feature type="region of interest" description="VHIID" evidence="3">
    <location>
        <begin position="467"/>
        <end position="532"/>
    </location>
</feature>
<organism evidence="4 5">
    <name type="scientific">Daucus carota subsp. sativus</name>
    <name type="common">Carrot</name>
    <dbReference type="NCBI Taxonomy" id="79200"/>
    <lineage>
        <taxon>Eukaryota</taxon>
        <taxon>Viridiplantae</taxon>
        <taxon>Streptophyta</taxon>
        <taxon>Embryophyta</taxon>
        <taxon>Tracheophyta</taxon>
        <taxon>Spermatophyta</taxon>
        <taxon>Magnoliopsida</taxon>
        <taxon>eudicotyledons</taxon>
        <taxon>Gunneridae</taxon>
        <taxon>Pentapetalae</taxon>
        <taxon>asterids</taxon>
        <taxon>campanulids</taxon>
        <taxon>Apiales</taxon>
        <taxon>Apiaceae</taxon>
        <taxon>Apioideae</taxon>
        <taxon>Scandiceae</taxon>
        <taxon>Daucinae</taxon>
        <taxon>Daucus</taxon>
        <taxon>Daucus sect. Daucus</taxon>
    </lineage>
</organism>
<dbReference type="PROSITE" id="PS50985">
    <property type="entry name" value="GRAS"/>
    <property type="match status" value="1"/>
</dbReference>
<dbReference type="KEGG" id="dcr:108200117"/>
<comment type="similarity">
    <text evidence="3">Belongs to the GRAS family.</text>
</comment>
<comment type="caution">
    <text evidence="3">Lacks conserved residue(s) required for the propagation of feature annotation.</text>
</comment>
<evidence type="ECO:0000256" key="3">
    <source>
        <dbReference type="PROSITE-ProRule" id="PRU01191"/>
    </source>
</evidence>
<gene>
    <name evidence="4" type="ORF">DCAR_0830571</name>
</gene>
<dbReference type="Pfam" id="PF03514">
    <property type="entry name" value="GRAS"/>
    <property type="match status" value="1"/>
</dbReference>
<feature type="region of interest" description="Leucine repeat I (LRI)" evidence="3">
    <location>
        <begin position="388"/>
        <end position="448"/>
    </location>
</feature>
<reference evidence="4" key="2">
    <citation type="submission" date="2022-03" db="EMBL/GenBank/DDBJ databases">
        <title>Draft title - Genomic analysis of global carrot germplasm unveils the trajectory of domestication and the origin of high carotenoid orange carrot.</title>
        <authorList>
            <person name="Iorizzo M."/>
            <person name="Ellison S."/>
            <person name="Senalik D."/>
            <person name="Macko-Podgorni A."/>
            <person name="Grzebelus D."/>
            <person name="Bostan H."/>
            <person name="Rolling W."/>
            <person name="Curaba J."/>
            <person name="Simon P."/>
        </authorList>
    </citation>
    <scope>NUCLEOTIDE SEQUENCE</scope>
    <source>
        <tissue evidence="4">Leaf</tissue>
    </source>
</reference>
<dbReference type="Proteomes" id="UP000077755">
    <property type="component" value="Chromosome 8"/>
</dbReference>
<dbReference type="InterPro" id="IPR005202">
    <property type="entry name" value="TF_GRAS"/>
</dbReference>
<dbReference type="AlphaFoldDB" id="A0AAF1BBL4"/>
<feature type="region of interest" description="Leucine repeat II (LRII)" evidence="3">
    <location>
        <begin position="548"/>
        <end position="580"/>
    </location>
</feature>
<keyword evidence="1" id="KW-0805">Transcription regulation</keyword>
<feature type="short sequence motif" description="VHIID" evidence="3">
    <location>
        <begin position="498"/>
        <end position="502"/>
    </location>
</feature>
<dbReference type="PANTHER" id="PTHR31636">
    <property type="entry name" value="OSJNBA0084A10.13 PROTEIN-RELATED"/>
    <property type="match status" value="1"/>
</dbReference>
<evidence type="ECO:0008006" key="6">
    <source>
        <dbReference type="Google" id="ProtNLM"/>
    </source>
</evidence>
<sequence length="763" mass="86723">MDALNGVQWGSWGNQSEIVFSDRKVVRGARFEHGVPDQELRRIENGFLGQGQVDGRRIENGFLSQELSGIELVPNPPTLTHVAPSSSVSAEDGSQEDCDFSDAILGYISQVLMQEDMGDQTCMLQDSLDLQAAEKPFYDVLGKKYPPSPQQGLPDLGDQYRFGLNEQDAVADYGQFIDPYWSNYPVDYNGSQVQTPLASTVTHTMVNPANSSIKFIDGFLDSPISPLQVRDLYNESQSIWQFKKGVEEANKFLPSSNNTLVNYNFNELIPQDLQINTSELATEVERSNELQYLPTGSRGRKISHRDDIGIEQERTSKLAAVYQESTLRDDEFDTVLLCSEGKGKAVLESFRETLRNDKSKFAEQIAQSKGFSRGKGRGKKQTKKKEVIDLRTLLISCAQAVAADDRRNANDLLKQIRQHSSPFGDGNQRLAHCFADGLEARLAGNGTQIHKALVSKKTSASDYLKAYHLYLACCPFRKISNFAANFTIRTKAGNNMRIHIIDFGILYGFQWPTFMQRILDRECGPPSLRITGIDFPQPGFRPAERIEETGRRLADYAREFGVPFEYTAIAKRWETVKLEDLKIDKDEFLVVNCLYRSKNLLGDTVVVDSSRDIVLNLIRQINPNIFVHGVINGAFSAPFFVTRFREALFHYSALFDMLETNVPREHVERMLIERDIFGKEALNVIACEGWERVERPETYKQWQVRNMRAGFVQLPFDRVTVERAKTKVRSNYHKDFIIDEDDKWLLQGWKGRIIYALSCWKPV</sequence>
<evidence type="ECO:0000313" key="4">
    <source>
        <dbReference type="EMBL" id="WOH11092.1"/>
    </source>
</evidence>
<reference evidence="4" key="1">
    <citation type="journal article" date="2016" name="Nat. Genet.">
        <title>A high-quality carrot genome assembly provides new insights into carotenoid accumulation and asterid genome evolution.</title>
        <authorList>
            <person name="Iorizzo M."/>
            <person name="Ellison S."/>
            <person name="Senalik D."/>
            <person name="Zeng P."/>
            <person name="Satapoomin P."/>
            <person name="Huang J."/>
            <person name="Bowman M."/>
            <person name="Iovene M."/>
            <person name="Sanseverino W."/>
            <person name="Cavagnaro P."/>
            <person name="Yildiz M."/>
            <person name="Macko-Podgorni A."/>
            <person name="Moranska E."/>
            <person name="Grzebelus E."/>
            <person name="Grzebelus D."/>
            <person name="Ashrafi H."/>
            <person name="Zheng Z."/>
            <person name="Cheng S."/>
            <person name="Spooner D."/>
            <person name="Van Deynze A."/>
            <person name="Simon P."/>
        </authorList>
    </citation>
    <scope>NUCLEOTIDE SEQUENCE</scope>
    <source>
        <tissue evidence="4">Leaf</tissue>
    </source>
</reference>